<dbReference type="KEGG" id="cbae:COR50_08155"/>
<evidence type="ECO:0000256" key="4">
    <source>
        <dbReference type="ARBA" id="ARBA00023002"/>
    </source>
</evidence>
<evidence type="ECO:0000259" key="7">
    <source>
        <dbReference type="Pfam" id="PF00081"/>
    </source>
</evidence>
<protein>
    <recommendedName>
        <fullName evidence="2 6">Superoxide dismutase</fullName>
        <ecNumber evidence="2 6">1.15.1.1</ecNumber>
    </recommendedName>
</protein>
<dbReference type="InterPro" id="IPR019831">
    <property type="entry name" value="Mn/Fe_SOD_N"/>
</dbReference>
<dbReference type="InterPro" id="IPR036314">
    <property type="entry name" value="SOD_C_sf"/>
</dbReference>
<dbReference type="FunFam" id="3.55.40.20:FF:000001">
    <property type="entry name" value="Superoxide dismutase"/>
    <property type="match status" value="1"/>
</dbReference>
<dbReference type="PANTHER" id="PTHR43595:SF2">
    <property type="entry name" value="SMALL RIBOSOMAL SUBUNIT PROTEIN MS42"/>
    <property type="match status" value="1"/>
</dbReference>
<evidence type="ECO:0000256" key="3">
    <source>
        <dbReference type="ARBA" id="ARBA00022723"/>
    </source>
</evidence>
<gene>
    <name evidence="9" type="ORF">COR50_08155</name>
</gene>
<evidence type="ECO:0000313" key="10">
    <source>
        <dbReference type="Proteomes" id="UP000220133"/>
    </source>
</evidence>
<sequence length="238" mass="26414">MHKREFLKVAGMAGIAAMAIPGGIFANDRAPFAAQKAPFTLPALPFAYDALEPNIDKMTMEIHHDKHHAGYVNNLNKAVKGTAFEKLSLEEILAKVTDKDAAIRNNAGGHFNHSLFWTILSPKKSDPSPDLKAAINASFGSFDAFKNEFNTAAKTVFGSGWAWLVKNKQGKLEVTKSANQDNTLMAKLVDKTATPIMGLDVWEHAYYLKYQNKRPDYINAFWNVINWDEVGKRFAAAK</sequence>
<feature type="binding site" evidence="5">
    <location>
        <position position="63"/>
    </location>
    <ligand>
        <name>Mn(2+)</name>
        <dbReference type="ChEBI" id="CHEBI:29035"/>
    </ligand>
</feature>
<reference evidence="9 10" key="1">
    <citation type="submission" date="2017-10" db="EMBL/GenBank/DDBJ databases">
        <title>Paenichitinophaga pekingensis gen. nov., sp. nov., isolated from activated sludge.</title>
        <authorList>
            <person name="Jin D."/>
            <person name="Kong X."/>
            <person name="Deng Y."/>
            <person name="Bai Z."/>
        </authorList>
    </citation>
    <scope>NUCLEOTIDE SEQUENCE [LARGE SCALE GENOMIC DNA]</scope>
    <source>
        <strain evidence="9 10">13</strain>
    </source>
</reference>
<dbReference type="GO" id="GO:0030145">
    <property type="term" value="F:manganese ion binding"/>
    <property type="evidence" value="ECO:0007669"/>
    <property type="project" value="UniProtKB-ARBA"/>
</dbReference>
<comment type="function">
    <text evidence="6">Destroys radicals which are normally produced within the cells and which are toxic to biological systems.</text>
</comment>
<dbReference type="Pfam" id="PF02777">
    <property type="entry name" value="Sod_Fe_C"/>
    <property type="match status" value="1"/>
</dbReference>
<dbReference type="FunFam" id="1.10.287.990:FF:000001">
    <property type="entry name" value="Superoxide dismutase"/>
    <property type="match status" value="1"/>
</dbReference>
<dbReference type="RefSeq" id="WP_098193540.1">
    <property type="nucleotide sequence ID" value="NZ_CP023777.1"/>
</dbReference>
<feature type="binding site" evidence="5">
    <location>
        <position position="200"/>
    </location>
    <ligand>
        <name>Mn(2+)</name>
        <dbReference type="ChEBI" id="CHEBI:29035"/>
    </ligand>
</feature>
<name>A0A291QT55_9BACT</name>
<dbReference type="GO" id="GO:0005737">
    <property type="term" value="C:cytoplasm"/>
    <property type="evidence" value="ECO:0007669"/>
    <property type="project" value="TreeGrafter"/>
</dbReference>
<evidence type="ECO:0000256" key="5">
    <source>
        <dbReference type="PIRSR" id="PIRSR000349-1"/>
    </source>
</evidence>
<keyword evidence="10" id="KW-1185">Reference proteome</keyword>
<evidence type="ECO:0000256" key="1">
    <source>
        <dbReference type="ARBA" id="ARBA00008714"/>
    </source>
</evidence>
<proteinExistence type="inferred from homology"/>
<dbReference type="EMBL" id="CP023777">
    <property type="protein sequence ID" value="ATL47158.1"/>
    <property type="molecule type" value="Genomic_DNA"/>
</dbReference>
<evidence type="ECO:0000259" key="8">
    <source>
        <dbReference type="Pfam" id="PF02777"/>
    </source>
</evidence>
<evidence type="ECO:0000256" key="2">
    <source>
        <dbReference type="ARBA" id="ARBA00012682"/>
    </source>
</evidence>
<dbReference type="InterPro" id="IPR036324">
    <property type="entry name" value="Mn/Fe_SOD_N_sf"/>
</dbReference>
<dbReference type="Gene3D" id="1.10.287.990">
    <property type="entry name" value="Fe,Mn superoxide dismutase (SOD) domain"/>
    <property type="match status" value="1"/>
</dbReference>
<dbReference type="InterPro" id="IPR019833">
    <property type="entry name" value="Mn/Fe_SOD_BS"/>
</dbReference>
<dbReference type="InterPro" id="IPR019832">
    <property type="entry name" value="Mn/Fe_SOD_C"/>
</dbReference>
<dbReference type="OrthoDB" id="9803125at2"/>
<comment type="similarity">
    <text evidence="1 6">Belongs to the iron/manganese superoxide dismutase family.</text>
</comment>
<evidence type="ECO:0000256" key="6">
    <source>
        <dbReference type="RuleBase" id="RU000414"/>
    </source>
</evidence>
<comment type="catalytic activity">
    <reaction evidence="6">
        <text>2 superoxide + 2 H(+) = H2O2 + O2</text>
        <dbReference type="Rhea" id="RHEA:20696"/>
        <dbReference type="ChEBI" id="CHEBI:15378"/>
        <dbReference type="ChEBI" id="CHEBI:15379"/>
        <dbReference type="ChEBI" id="CHEBI:16240"/>
        <dbReference type="ChEBI" id="CHEBI:18421"/>
        <dbReference type="EC" id="1.15.1.1"/>
    </reaction>
</comment>
<feature type="domain" description="Manganese/iron superoxide dismutase N-terminal" evidence="7">
    <location>
        <begin position="39"/>
        <end position="121"/>
    </location>
</feature>
<dbReference type="InterPro" id="IPR001189">
    <property type="entry name" value="Mn/Fe_SOD"/>
</dbReference>
<dbReference type="Pfam" id="PF00081">
    <property type="entry name" value="Sod_Fe_N"/>
    <property type="match status" value="1"/>
</dbReference>
<feature type="binding site" evidence="5">
    <location>
        <position position="113"/>
    </location>
    <ligand>
        <name>Mn(2+)</name>
        <dbReference type="ChEBI" id="CHEBI:29035"/>
    </ligand>
</feature>
<dbReference type="Proteomes" id="UP000220133">
    <property type="component" value="Chromosome"/>
</dbReference>
<dbReference type="PIRSF" id="PIRSF000349">
    <property type="entry name" value="SODismutase"/>
    <property type="match status" value="1"/>
</dbReference>
<accession>A0A291QT55</accession>
<keyword evidence="4 6" id="KW-0560">Oxidoreductase</keyword>
<dbReference type="AlphaFoldDB" id="A0A291QT55"/>
<dbReference type="GO" id="GO:0004784">
    <property type="term" value="F:superoxide dismutase activity"/>
    <property type="evidence" value="ECO:0007669"/>
    <property type="project" value="UniProtKB-EC"/>
</dbReference>
<dbReference type="PROSITE" id="PS00088">
    <property type="entry name" value="SOD_MN"/>
    <property type="match status" value="1"/>
</dbReference>
<evidence type="ECO:0000313" key="9">
    <source>
        <dbReference type="EMBL" id="ATL47158.1"/>
    </source>
</evidence>
<feature type="domain" description="Manganese/iron superoxide dismutase C-terminal" evidence="8">
    <location>
        <begin position="128"/>
        <end position="233"/>
    </location>
</feature>
<dbReference type="SUPFAM" id="SSF54719">
    <property type="entry name" value="Fe,Mn superoxide dismutase (SOD), C-terminal domain"/>
    <property type="match status" value="1"/>
</dbReference>
<dbReference type="SUPFAM" id="SSF46609">
    <property type="entry name" value="Fe,Mn superoxide dismutase (SOD), N-terminal domain"/>
    <property type="match status" value="1"/>
</dbReference>
<organism evidence="9 10">
    <name type="scientific">Chitinophaga caeni</name>
    <dbReference type="NCBI Taxonomy" id="2029983"/>
    <lineage>
        <taxon>Bacteria</taxon>
        <taxon>Pseudomonadati</taxon>
        <taxon>Bacteroidota</taxon>
        <taxon>Chitinophagia</taxon>
        <taxon>Chitinophagales</taxon>
        <taxon>Chitinophagaceae</taxon>
        <taxon>Chitinophaga</taxon>
    </lineage>
</organism>
<keyword evidence="3 5" id="KW-0479">Metal-binding</keyword>
<feature type="binding site" evidence="5">
    <location>
        <position position="204"/>
    </location>
    <ligand>
        <name>Mn(2+)</name>
        <dbReference type="ChEBI" id="CHEBI:29035"/>
    </ligand>
</feature>
<dbReference type="Gene3D" id="3.55.40.20">
    <property type="entry name" value="Iron/manganese superoxide dismutase, C-terminal domain"/>
    <property type="match status" value="1"/>
</dbReference>
<dbReference type="EC" id="1.15.1.1" evidence="2 6"/>
<dbReference type="PRINTS" id="PR01703">
    <property type="entry name" value="MNSODISMTASE"/>
</dbReference>
<dbReference type="PANTHER" id="PTHR43595">
    <property type="entry name" value="37S RIBOSOMAL PROTEIN S26, MITOCHONDRIAL"/>
    <property type="match status" value="1"/>
</dbReference>